<evidence type="ECO:0000256" key="3">
    <source>
        <dbReference type="ARBA" id="ARBA00023204"/>
    </source>
</evidence>
<accession>A0ABY7M8U5</accession>
<keyword evidence="2" id="KW-0547">Nucleotide-binding</keyword>
<dbReference type="RefSeq" id="WP_270057511.1">
    <property type="nucleotide sequence ID" value="NZ_CP115149.1"/>
</dbReference>
<keyword evidence="1" id="KW-0227">DNA damage</keyword>
<dbReference type="Pfam" id="PF12705">
    <property type="entry name" value="PDDEXK_1"/>
    <property type="match status" value="1"/>
</dbReference>
<evidence type="ECO:0000259" key="4">
    <source>
        <dbReference type="Pfam" id="PF12705"/>
    </source>
</evidence>
<keyword evidence="2" id="KW-0378">Hydrolase</keyword>
<evidence type="ECO:0000313" key="6">
    <source>
        <dbReference type="Proteomes" id="UP001212803"/>
    </source>
</evidence>
<keyword evidence="3" id="KW-0234">DNA repair</keyword>
<keyword evidence="6" id="KW-1185">Reference proteome</keyword>
<dbReference type="EMBL" id="CP115149">
    <property type="protein sequence ID" value="WBL36997.1"/>
    <property type="molecule type" value="Genomic_DNA"/>
</dbReference>
<evidence type="ECO:0000256" key="1">
    <source>
        <dbReference type="ARBA" id="ARBA00022763"/>
    </source>
</evidence>
<organism evidence="5 6">
    <name type="scientific">Tepidiforma flava</name>
    <dbReference type="NCBI Taxonomy" id="3004094"/>
    <lineage>
        <taxon>Bacteria</taxon>
        <taxon>Bacillati</taxon>
        <taxon>Chloroflexota</taxon>
        <taxon>Tepidiformia</taxon>
        <taxon>Tepidiformales</taxon>
        <taxon>Tepidiformaceae</taxon>
        <taxon>Tepidiforma</taxon>
    </lineage>
</organism>
<dbReference type="InterPro" id="IPR011604">
    <property type="entry name" value="PDDEXK-like_dom_sf"/>
</dbReference>
<evidence type="ECO:0000256" key="2">
    <source>
        <dbReference type="ARBA" id="ARBA00022806"/>
    </source>
</evidence>
<reference evidence="5 6" key="1">
    <citation type="journal article" date="2023" name="ISME J.">
        <title>Thermophilic Dehalococcoidia with unusual traits shed light on an unexpected past.</title>
        <authorList>
            <person name="Palmer M."/>
            <person name="Covington J.K."/>
            <person name="Zhou E.M."/>
            <person name="Thomas S.C."/>
            <person name="Habib N."/>
            <person name="Seymour C.O."/>
            <person name="Lai D."/>
            <person name="Johnston J."/>
            <person name="Hashimi A."/>
            <person name="Jiao J.Y."/>
            <person name="Muok A.R."/>
            <person name="Liu L."/>
            <person name="Xian W.D."/>
            <person name="Zhi X.Y."/>
            <person name="Li M.M."/>
            <person name="Silva L.P."/>
            <person name="Bowen B.P."/>
            <person name="Louie K."/>
            <person name="Briegel A."/>
            <person name="Pett-Ridge J."/>
            <person name="Weber P.K."/>
            <person name="Tocheva E.I."/>
            <person name="Woyke T."/>
            <person name="Northen T.R."/>
            <person name="Mayali X."/>
            <person name="Li W.J."/>
            <person name="Hedlund B.P."/>
        </authorList>
    </citation>
    <scope>NUCLEOTIDE SEQUENCE [LARGE SCALE GENOMIC DNA]</scope>
    <source>
        <strain evidence="5 6">YIM 72310</strain>
    </source>
</reference>
<gene>
    <name evidence="5" type="ORF">O0235_05375</name>
</gene>
<keyword evidence="2" id="KW-0067">ATP-binding</keyword>
<name>A0ABY7M8U5_9CHLR</name>
<dbReference type="InterPro" id="IPR038726">
    <property type="entry name" value="PDDEXK_AddAB-type"/>
</dbReference>
<dbReference type="Gene3D" id="3.90.320.10">
    <property type="match status" value="1"/>
</dbReference>
<dbReference type="Proteomes" id="UP001212803">
    <property type="component" value="Chromosome"/>
</dbReference>
<proteinExistence type="predicted"/>
<evidence type="ECO:0000313" key="5">
    <source>
        <dbReference type="EMBL" id="WBL36997.1"/>
    </source>
</evidence>
<sequence>MAGEEPFRLSHTKLETFRRCRKQYWFAYVSGMPWPEQEDTPAALAGNAVHRAMQKLCDTGEPEDGYAELEAYLRMPKHAAAGPGTEWWEQARAWYERGIEAHRSIVSEARWAELDSWAPSRKLGITVWSKADRVDRLGPDRWQVIDWKTGKFDLDDVVDRQLDLAHVIVRTVRRLPPEATVRAVAWNLRTGQQRVRELTRKDAAGTMGYLGRMARVMRAEEEFLATPGVHCGFCGWRDRCADAARLETEGLDALWDEEDELPALEDFAIE</sequence>
<feature type="domain" description="PD-(D/E)XK endonuclease-like" evidence="4">
    <location>
        <begin position="8"/>
        <end position="240"/>
    </location>
</feature>
<protein>
    <submittedName>
        <fullName evidence="5">PD-(D/E)XK nuclease family protein</fullName>
    </submittedName>
</protein>
<keyword evidence="2" id="KW-0347">Helicase</keyword>